<accession>A0A4P5P521</accession>
<keyword evidence="14" id="KW-1185">Reference proteome</keyword>
<evidence type="ECO:0000259" key="12">
    <source>
        <dbReference type="Pfam" id="PF02223"/>
    </source>
</evidence>
<comment type="similarity">
    <text evidence="1 11">Belongs to the thymidylate kinase family.</text>
</comment>
<evidence type="ECO:0000256" key="11">
    <source>
        <dbReference type="HAMAP-Rule" id="MF_00165"/>
    </source>
</evidence>
<dbReference type="AlphaFoldDB" id="A0A4P5P521"/>
<keyword evidence="8 11" id="KW-0067">ATP-binding</keyword>
<name>A0A4P5P521_9ENTE</name>
<sequence>MKGLFITIEGPDGAGKTSVIEELYPRLQQLAACEIVKTREPGGIPIAEKIRQVILDPKNDRMDDRTEALLYAAARRQHLVERVWPALEAGKIVLCDRFVDSSLAYQGAGRKIGVEEVAKINEFAIEGTIPDATLYLDIDSDTGLQRIMRTRTNQIDRLDSEGLQFHQRVRHAYLKLVEEHSERIIKIDARKRLESVVEDCFEALISRYPTYFQNERGVENEADYGDRPR</sequence>
<evidence type="ECO:0000256" key="4">
    <source>
        <dbReference type="ARBA" id="ARBA00022679"/>
    </source>
</evidence>
<reference evidence="14" key="1">
    <citation type="submission" date="2019-02" db="EMBL/GenBank/DDBJ databases">
        <title>Draft genome sequence of Enterococcus sp. Gos25-1.</title>
        <authorList>
            <person name="Tanaka N."/>
            <person name="Shiwa Y."/>
            <person name="Fujita N."/>
        </authorList>
    </citation>
    <scope>NUCLEOTIDE SEQUENCE [LARGE SCALE GENOMIC DNA]</scope>
    <source>
        <strain evidence="14">Gos25-1</strain>
    </source>
</reference>
<dbReference type="PANTHER" id="PTHR10344:SF4">
    <property type="entry name" value="UMP-CMP KINASE 2, MITOCHONDRIAL"/>
    <property type="match status" value="1"/>
</dbReference>
<dbReference type="NCBIfam" id="TIGR00041">
    <property type="entry name" value="DTMP_kinase"/>
    <property type="match status" value="1"/>
</dbReference>
<dbReference type="InterPro" id="IPR039430">
    <property type="entry name" value="Thymidylate_kin-like_dom"/>
</dbReference>
<evidence type="ECO:0000256" key="9">
    <source>
        <dbReference type="ARBA" id="ARBA00048743"/>
    </source>
</evidence>
<evidence type="ECO:0000256" key="1">
    <source>
        <dbReference type="ARBA" id="ARBA00009776"/>
    </source>
</evidence>
<dbReference type="RefSeq" id="WP_146621411.1">
    <property type="nucleotide sequence ID" value="NZ_BJCC01000007.1"/>
</dbReference>
<dbReference type="Pfam" id="PF02223">
    <property type="entry name" value="Thymidylate_kin"/>
    <property type="match status" value="1"/>
</dbReference>
<dbReference type="GO" id="GO:0005829">
    <property type="term" value="C:cytosol"/>
    <property type="evidence" value="ECO:0007669"/>
    <property type="project" value="TreeGrafter"/>
</dbReference>
<dbReference type="InterPro" id="IPR018095">
    <property type="entry name" value="Thymidylate_kin_CS"/>
</dbReference>
<keyword evidence="5 11" id="KW-0545">Nucleotide biosynthesis</keyword>
<comment type="caution">
    <text evidence="13">The sequence shown here is derived from an EMBL/GenBank/DDBJ whole genome shotgun (WGS) entry which is preliminary data.</text>
</comment>
<dbReference type="FunFam" id="3.40.50.300:FF:000225">
    <property type="entry name" value="Thymidylate kinase"/>
    <property type="match status" value="1"/>
</dbReference>
<dbReference type="OrthoDB" id="9774907at2"/>
<protein>
    <recommendedName>
        <fullName evidence="3 11">Thymidylate kinase</fullName>
        <ecNumber evidence="2 11">2.7.4.9</ecNumber>
    </recommendedName>
    <alternativeName>
        <fullName evidence="11">dTMP kinase</fullName>
    </alternativeName>
</protein>
<dbReference type="InterPro" id="IPR027417">
    <property type="entry name" value="P-loop_NTPase"/>
</dbReference>
<evidence type="ECO:0000313" key="13">
    <source>
        <dbReference type="EMBL" id="GCF92925.1"/>
    </source>
</evidence>
<evidence type="ECO:0000256" key="7">
    <source>
        <dbReference type="ARBA" id="ARBA00022777"/>
    </source>
</evidence>
<evidence type="ECO:0000256" key="8">
    <source>
        <dbReference type="ARBA" id="ARBA00022840"/>
    </source>
</evidence>
<dbReference type="GO" id="GO:0004798">
    <property type="term" value="F:dTMP kinase activity"/>
    <property type="evidence" value="ECO:0007669"/>
    <property type="project" value="UniProtKB-UniRule"/>
</dbReference>
<keyword evidence="7 11" id="KW-0418">Kinase</keyword>
<dbReference type="SUPFAM" id="SSF52540">
    <property type="entry name" value="P-loop containing nucleoside triphosphate hydrolases"/>
    <property type="match status" value="1"/>
</dbReference>
<evidence type="ECO:0000256" key="6">
    <source>
        <dbReference type="ARBA" id="ARBA00022741"/>
    </source>
</evidence>
<evidence type="ECO:0000256" key="10">
    <source>
        <dbReference type="ARBA" id="ARBA00057735"/>
    </source>
</evidence>
<evidence type="ECO:0000313" key="14">
    <source>
        <dbReference type="Proteomes" id="UP000290567"/>
    </source>
</evidence>
<keyword evidence="6 11" id="KW-0547">Nucleotide-binding</keyword>
<dbReference type="EMBL" id="BJCC01000007">
    <property type="protein sequence ID" value="GCF92925.1"/>
    <property type="molecule type" value="Genomic_DNA"/>
</dbReference>
<dbReference type="EC" id="2.7.4.9" evidence="2 11"/>
<feature type="binding site" evidence="11">
    <location>
        <begin position="10"/>
        <end position="17"/>
    </location>
    <ligand>
        <name>ATP</name>
        <dbReference type="ChEBI" id="CHEBI:30616"/>
    </ligand>
</feature>
<dbReference type="GO" id="GO:0006233">
    <property type="term" value="P:dTDP biosynthetic process"/>
    <property type="evidence" value="ECO:0007669"/>
    <property type="project" value="InterPro"/>
</dbReference>
<dbReference type="CDD" id="cd01672">
    <property type="entry name" value="TMPK"/>
    <property type="match status" value="1"/>
</dbReference>
<dbReference type="InterPro" id="IPR018094">
    <property type="entry name" value="Thymidylate_kinase"/>
</dbReference>
<comment type="function">
    <text evidence="10 11">Phosphorylation of dTMP to form dTDP in both de novo and salvage pathways of dTTP synthesis.</text>
</comment>
<evidence type="ECO:0000256" key="3">
    <source>
        <dbReference type="ARBA" id="ARBA00017144"/>
    </source>
</evidence>
<feature type="domain" description="Thymidylate kinase-like" evidence="12">
    <location>
        <begin position="8"/>
        <end position="199"/>
    </location>
</feature>
<dbReference type="Proteomes" id="UP000290567">
    <property type="component" value="Unassembled WGS sequence"/>
</dbReference>
<evidence type="ECO:0000256" key="2">
    <source>
        <dbReference type="ARBA" id="ARBA00012980"/>
    </source>
</evidence>
<dbReference type="Gene3D" id="3.40.50.300">
    <property type="entry name" value="P-loop containing nucleotide triphosphate hydrolases"/>
    <property type="match status" value="1"/>
</dbReference>
<dbReference type="GO" id="GO:0006235">
    <property type="term" value="P:dTTP biosynthetic process"/>
    <property type="evidence" value="ECO:0007669"/>
    <property type="project" value="UniProtKB-UniRule"/>
</dbReference>
<dbReference type="PROSITE" id="PS01331">
    <property type="entry name" value="THYMIDYLATE_KINASE"/>
    <property type="match status" value="1"/>
</dbReference>
<proteinExistence type="inferred from homology"/>
<dbReference type="PANTHER" id="PTHR10344">
    <property type="entry name" value="THYMIDYLATE KINASE"/>
    <property type="match status" value="1"/>
</dbReference>
<evidence type="ECO:0000256" key="5">
    <source>
        <dbReference type="ARBA" id="ARBA00022727"/>
    </source>
</evidence>
<organism evidence="13 14">
    <name type="scientific">Enterococcus florum</name>
    <dbReference type="NCBI Taxonomy" id="2480627"/>
    <lineage>
        <taxon>Bacteria</taxon>
        <taxon>Bacillati</taxon>
        <taxon>Bacillota</taxon>
        <taxon>Bacilli</taxon>
        <taxon>Lactobacillales</taxon>
        <taxon>Enterococcaceae</taxon>
        <taxon>Enterococcus</taxon>
    </lineage>
</organism>
<dbReference type="HAMAP" id="MF_00165">
    <property type="entry name" value="Thymidylate_kinase"/>
    <property type="match status" value="1"/>
</dbReference>
<gene>
    <name evidence="11 13" type="primary">tmk</name>
    <name evidence="13" type="ORF">NRIC_08160</name>
</gene>
<dbReference type="GO" id="GO:0005524">
    <property type="term" value="F:ATP binding"/>
    <property type="evidence" value="ECO:0007669"/>
    <property type="project" value="UniProtKB-UniRule"/>
</dbReference>
<comment type="catalytic activity">
    <reaction evidence="9 11">
        <text>dTMP + ATP = dTDP + ADP</text>
        <dbReference type="Rhea" id="RHEA:13517"/>
        <dbReference type="ChEBI" id="CHEBI:30616"/>
        <dbReference type="ChEBI" id="CHEBI:58369"/>
        <dbReference type="ChEBI" id="CHEBI:63528"/>
        <dbReference type="ChEBI" id="CHEBI:456216"/>
        <dbReference type="EC" id="2.7.4.9"/>
    </reaction>
</comment>
<dbReference type="GO" id="GO:0006227">
    <property type="term" value="P:dUDP biosynthetic process"/>
    <property type="evidence" value="ECO:0007669"/>
    <property type="project" value="TreeGrafter"/>
</dbReference>
<keyword evidence="4 11" id="KW-0808">Transferase</keyword>